<proteinExistence type="predicted"/>
<evidence type="ECO:0000313" key="3">
    <source>
        <dbReference type="Proteomes" id="UP001317870"/>
    </source>
</evidence>
<sequence length="74" mass="8401">MLLADHFLQAGRTHAHRQRRTRVPAHHGVDRMLRGHRGTGHIEQTIAHDTNVTDPHRQRDMPFPRTLSAATAPS</sequence>
<evidence type="ECO:0000313" key="2">
    <source>
        <dbReference type="EMBL" id="BDT98908.1"/>
    </source>
</evidence>
<dbReference type="EMBL" id="AP026978">
    <property type="protein sequence ID" value="BDT98908.1"/>
    <property type="molecule type" value="Genomic_DNA"/>
</dbReference>
<feature type="region of interest" description="Disordered" evidence="1">
    <location>
        <begin position="47"/>
        <end position="74"/>
    </location>
</feature>
<accession>A0ABM8CVB0</accession>
<reference evidence="2 3" key="1">
    <citation type="submission" date="2022-11" db="EMBL/GenBank/DDBJ databases">
        <title>Genome Sequencing of Nocardia sp. ON39_IFM12276 and assembly.</title>
        <authorList>
            <person name="Shimojima M."/>
            <person name="Toyokawa M."/>
            <person name="Uesaka K."/>
        </authorList>
    </citation>
    <scope>NUCLEOTIDE SEQUENCE [LARGE SCALE GENOMIC DNA]</scope>
    <source>
        <strain evidence="2 3">IFM 12276</strain>
    </source>
</reference>
<gene>
    <name evidence="2" type="ORF">IFM12276_19370</name>
</gene>
<dbReference type="Proteomes" id="UP001317870">
    <property type="component" value="Chromosome"/>
</dbReference>
<keyword evidence="3" id="KW-1185">Reference proteome</keyword>
<evidence type="ECO:0000256" key="1">
    <source>
        <dbReference type="SAM" id="MobiDB-lite"/>
    </source>
</evidence>
<protein>
    <submittedName>
        <fullName evidence="2">Uncharacterized protein</fullName>
    </submittedName>
</protein>
<name>A0ABM8CVB0_9NOCA</name>
<organism evidence="2 3">
    <name type="scientific">Nocardia sputorum</name>
    <dbReference type="NCBI Taxonomy" id="2984338"/>
    <lineage>
        <taxon>Bacteria</taxon>
        <taxon>Bacillati</taxon>
        <taxon>Actinomycetota</taxon>
        <taxon>Actinomycetes</taxon>
        <taxon>Mycobacteriales</taxon>
        <taxon>Nocardiaceae</taxon>
        <taxon>Nocardia</taxon>
    </lineage>
</organism>